<evidence type="ECO:0000313" key="8">
    <source>
        <dbReference type="Proteomes" id="UP000800041"/>
    </source>
</evidence>
<reference evidence="7" key="1">
    <citation type="journal article" date="2020" name="Stud. Mycol.">
        <title>101 Dothideomycetes genomes: a test case for predicting lifestyles and emergence of pathogens.</title>
        <authorList>
            <person name="Haridas S."/>
            <person name="Albert R."/>
            <person name="Binder M."/>
            <person name="Bloem J."/>
            <person name="Labutti K."/>
            <person name="Salamov A."/>
            <person name="Andreopoulos B."/>
            <person name="Baker S."/>
            <person name="Barry K."/>
            <person name="Bills G."/>
            <person name="Bluhm B."/>
            <person name="Cannon C."/>
            <person name="Castanera R."/>
            <person name="Culley D."/>
            <person name="Daum C."/>
            <person name="Ezra D."/>
            <person name="Gonzalez J."/>
            <person name="Henrissat B."/>
            <person name="Kuo A."/>
            <person name="Liang C."/>
            <person name="Lipzen A."/>
            <person name="Lutzoni F."/>
            <person name="Magnuson J."/>
            <person name="Mondo S."/>
            <person name="Nolan M."/>
            <person name="Ohm R."/>
            <person name="Pangilinan J."/>
            <person name="Park H.-J."/>
            <person name="Ramirez L."/>
            <person name="Alfaro M."/>
            <person name="Sun H."/>
            <person name="Tritt A."/>
            <person name="Yoshinaga Y."/>
            <person name="Zwiers L.-H."/>
            <person name="Turgeon B."/>
            <person name="Goodwin S."/>
            <person name="Spatafora J."/>
            <person name="Crous P."/>
            <person name="Grigoriev I."/>
        </authorList>
    </citation>
    <scope>NUCLEOTIDE SEQUENCE</scope>
    <source>
        <strain evidence="7">CBS 113979</strain>
    </source>
</reference>
<feature type="chain" id="PRO_5026357590" evidence="5">
    <location>
        <begin position="24"/>
        <end position="526"/>
    </location>
</feature>
<dbReference type="InterPro" id="IPR016169">
    <property type="entry name" value="FAD-bd_PCMH_sub2"/>
</dbReference>
<keyword evidence="4" id="KW-0560">Oxidoreductase</keyword>
<evidence type="ECO:0000256" key="2">
    <source>
        <dbReference type="ARBA" id="ARBA00022630"/>
    </source>
</evidence>
<evidence type="ECO:0000256" key="5">
    <source>
        <dbReference type="SAM" id="SignalP"/>
    </source>
</evidence>
<gene>
    <name evidence="7" type="ORF">K402DRAFT_446090</name>
</gene>
<dbReference type="AlphaFoldDB" id="A0A6G1H2M8"/>
<comment type="similarity">
    <text evidence="1">Belongs to the oxygen-dependent FAD-linked oxidoreductase family.</text>
</comment>
<keyword evidence="2" id="KW-0285">Flavoprotein</keyword>
<dbReference type="GO" id="GO:0071949">
    <property type="term" value="F:FAD binding"/>
    <property type="evidence" value="ECO:0007669"/>
    <property type="project" value="InterPro"/>
</dbReference>
<dbReference type="PANTHER" id="PTHR42973">
    <property type="entry name" value="BINDING OXIDOREDUCTASE, PUTATIVE (AFU_ORTHOLOGUE AFUA_1G17690)-RELATED"/>
    <property type="match status" value="1"/>
</dbReference>
<accession>A0A6G1H2M8</accession>
<dbReference type="GO" id="GO:0016491">
    <property type="term" value="F:oxidoreductase activity"/>
    <property type="evidence" value="ECO:0007669"/>
    <property type="project" value="UniProtKB-KW"/>
</dbReference>
<dbReference type="EMBL" id="ML977153">
    <property type="protein sequence ID" value="KAF1987259.1"/>
    <property type="molecule type" value="Genomic_DNA"/>
</dbReference>
<keyword evidence="8" id="KW-1185">Reference proteome</keyword>
<protein>
    <submittedName>
        <fullName evidence="7">FAD-binding domain-containing protein</fullName>
    </submittedName>
</protein>
<dbReference type="Gene3D" id="3.30.465.10">
    <property type="match status" value="1"/>
</dbReference>
<proteinExistence type="inferred from homology"/>
<evidence type="ECO:0000256" key="1">
    <source>
        <dbReference type="ARBA" id="ARBA00005466"/>
    </source>
</evidence>
<dbReference type="OrthoDB" id="2151789at2759"/>
<dbReference type="PANTHER" id="PTHR42973:SF13">
    <property type="entry name" value="FAD-BINDING PCMH-TYPE DOMAIN-CONTAINING PROTEIN"/>
    <property type="match status" value="1"/>
</dbReference>
<dbReference type="Pfam" id="PF01565">
    <property type="entry name" value="FAD_binding_4"/>
    <property type="match status" value="1"/>
</dbReference>
<sequence>MAALVSGRSLLTSFALIISSAVAIPSPATNTACRALAVAVPGRVTFPGEPAYATENADYWNVGLRTDLPACITLPESTEEVSTIVKTLGRHPRAIFVVKSGGHDPNPNHSQIPDGIVVAMKKIKGATYSSVANVAFVKPGGPWADVLTSLEDSGVAVVGGRLGVVGIGGYLTQGGLSFLGAQYGLAATNIRAFKTVLPNGTIANITPESNKDLMTAMRGSGAQFGIVTEFTMDAHKIGQVWGGMRIFTANNAATIFKGLHSFIANGDPKAAIITNAMTVGGQQLYMVFYFYDGAIPPAGTFFELEKPFPLLNQVKTQSYPALLAANGVGVNATGSSASFRSITLPYLNDIPEVYSLINDQWMKILAPYFTTVTGLTTTIAYQPLQASLAQASAGRGGSAMGLTATDGHRFILEINCLWTNPSQSDIVYAFSRELTDWVEKQLPTWKTLQAQRAVLTPAGSAAGASAALARKVEDYVPLFANDATGDQDVLGSYKDVAKFAALQKQMDPQGLFAKSGGFKFGPALRG</sequence>
<feature type="domain" description="FAD-binding PCMH-type" evidence="6">
    <location>
        <begin position="65"/>
        <end position="237"/>
    </location>
</feature>
<dbReference type="InterPro" id="IPR050416">
    <property type="entry name" value="FAD-linked_Oxidoreductase"/>
</dbReference>
<dbReference type="InterPro" id="IPR016166">
    <property type="entry name" value="FAD-bd_PCMH"/>
</dbReference>
<dbReference type="SUPFAM" id="SSF56176">
    <property type="entry name" value="FAD-binding/transporter-associated domain-like"/>
    <property type="match status" value="1"/>
</dbReference>
<evidence type="ECO:0000256" key="4">
    <source>
        <dbReference type="ARBA" id="ARBA00023002"/>
    </source>
</evidence>
<feature type="signal peptide" evidence="5">
    <location>
        <begin position="1"/>
        <end position="23"/>
    </location>
</feature>
<keyword evidence="3" id="KW-0274">FAD</keyword>
<dbReference type="Proteomes" id="UP000800041">
    <property type="component" value="Unassembled WGS sequence"/>
</dbReference>
<dbReference type="InterPro" id="IPR036318">
    <property type="entry name" value="FAD-bd_PCMH-like_sf"/>
</dbReference>
<organism evidence="7 8">
    <name type="scientific">Aulographum hederae CBS 113979</name>
    <dbReference type="NCBI Taxonomy" id="1176131"/>
    <lineage>
        <taxon>Eukaryota</taxon>
        <taxon>Fungi</taxon>
        <taxon>Dikarya</taxon>
        <taxon>Ascomycota</taxon>
        <taxon>Pezizomycotina</taxon>
        <taxon>Dothideomycetes</taxon>
        <taxon>Pleosporomycetidae</taxon>
        <taxon>Aulographales</taxon>
        <taxon>Aulographaceae</taxon>
    </lineage>
</organism>
<keyword evidence="5" id="KW-0732">Signal</keyword>
<evidence type="ECO:0000313" key="7">
    <source>
        <dbReference type="EMBL" id="KAF1987259.1"/>
    </source>
</evidence>
<evidence type="ECO:0000256" key="3">
    <source>
        <dbReference type="ARBA" id="ARBA00022827"/>
    </source>
</evidence>
<name>A0A6G1H2M8_9PEZI</name>
<dbReference type="InterPro" id="IPR006094">
    <property type="entry name" value="Oxid_FAD_bind_N"/>
</dbReference>
<dbReference type="PROSITE" id="PS51387">
    <property type="entry name" value="FAD_PCMH"/>
    <property type="match status" value="1"/>
</dbReference>
<evidence type="ECO:0000259" key="6">
    <source>
        <dbReference type="PROSITE" id="PS51387"/>
    </source>
</evidence>